<dbReference type="EMBL" id="MT144514">
    <property type="protein sequence ID" value="QJA54529.1"/>
    <property type="molecule type" value="Genomic_DNA"/>
</dbReference>
<protein>
    <submittedName>
        <fullName evidence="1">Uncharacterized protein</fullName>
    </submittedName>
</protein>
<accession>A0A6H2A495</accession>
<name>A0A6H2A495_9ZZZZ</name>
<dbReference type="AlphaFoldDB" id="A0A6H2A495"/>
<proteinExistence type="predicted"/>
<organism evidence="1">
    <name type="scientific">viral metagenome</name>
    <dbReference type="NCBI Taxonomy" id="1070528"/>
    <lineage>
        <taxon>unclassified sequences</taxon>
        <taxon>metagenomes</taxon>
        <taxon>organismal metagenomes</taxon>
    </lineage>
</organism>
<reference evidence="1" key="1">
    <citation type="submission" date="2020-03" db="EMBL/GenBank/DDBJ databases">
        <title>The deep terrestrial virosphere.</title>
        <authorList>
            <person name="Holmfeldt K."/>
            <person name="Nilsson E."/>
            <person name="Simone D."/>
            <person name="Lopez-Fernandez M."/>
            <person name="Wu X."/>
            <person name="de Brujin I."/>
            <person name="Lundin D."/>
            <person name="Andersson A."/>
            <person name="Bertilsson S."/>
            <person name="Dopson M."/>
        </authorList>
    </citation>
    <scope>NUCLEOTIDE SEQUENCE</scope>
    <source>
        <strain evidence="1">TM448A05235</strain>
    </source>
</reference>
<sequence>MTTEIREQIQVVIEARKEEAHSKRVTDEFYAEWVEKSATARENLIAARHDLDLEEATLRFLTLAAYETTGEKKPCPGVEVKIMSHLVYETSDALEWAMKHGVALQLDKETFERWAKASVLDFVSMSEEAQVQIATDLEKAIANG</sequence>
<gene>
    <name evidence="1" type="ORF">TM448A05235_0009</name>
</gene>
<evidence type="ECO:0000313" key="1">
    <source>
        <dbReference type="EMBL" id="QJA54529.1"/>
    </source>
</evidence>